<dbReference type="EMBL" id="CADCUS010000327">
    <property type="protein sequence ID" value="CAA9414277.1"/>
    <property type="molecule type" value="Genomic_DNA"/>
</dbReference>
<feature type="region of interest" description="Disordered" evidence="1">
    <location>
        <begin position="1"/>
        <end position="135"/>
    </location>
</feature>
<reference evidence="2" key="1">
    <citation type="submission" date="2020-02" db="EMBL/GenBank/DDBJ databases">
        <authorList>
            <person name="Meier V. D."/>
        </authorList>
    </citation>
    <scope>NUCLEOTIDE SEQUENCE</scope>
    <source>
        <strain evidence="2">AVDCRST_MAG66</strain>
    </source>
</reference>
<gene>
    <name evidence="2" type="ORF">AVDCRST_MAG66-2234</name>
</gene>
<feature type="compositionally biased region" description="Low complexity" evidence="1">
    <location>
        <begin position="124"/>
        <end position="135"/>
    </location>
</feature>
<accession>A0A6J4PGZ1</accession>
<dbReference type="AlphaFoldDB" id="A0A6J4PGZ1"/>
<organism evidence="2">
    <name type="scientific">uncultured Pseudonocardia sp</name>
    <dbReference type="NCBI Taxonomy" id="211455"/>
    <lineage>
        <taxon>Bacteria</taxon>
        <taxon>Bacillati</taxon>
        <taxon>Actinomycetota</taxon>
        <taxon>Actinomycetes</taxon>
        <taxon>Pseudonocardiales</taxon>
        <taxon>Pseudonocardiaceae</taxon>
        <taxon>Pseudonocardia</taxon>
        <taxon>environmental samples</taxon>
    </lineage>
</organism>
<feature type="compositionally biased region" description="Basic and acidic residues" evidence="1">
    <location>
        <begin position="49"/>
        <end position="65"/>
    </location>
</feature>
<sequence length="135" mass="13328">GVLDDAGQHARAEQAPGRRGLGALRRPAPLGVVGPADPPGRHRGRAHRARGDGHRARAARAADRLHGHRRGRGRADVDLGGGAVGPAAPAAPAAGARGGRPPAGQRHVADGPRARAGRGGLPAGGAHRAGVPGAL</sequence>
<name>A0A6J4PGZ1_9PSEU</name>
<proteinExistence type="predicted"/>
<feature type="compositionally biased region" description="Low complexity" evidence="1">
    <location>
        <begin position="85"/>
        <end position="104"/>
    </location>
</feature>
<feature type="compositionally biased region" description="Basic and acidic residues" evidence="1">
    <location>
        <begin position="1"/>
        <end position="12"/>
    </location>
</feature>
<feature type="compositionally biased region" description="Low complexity" evidence="1">
    <location>
        <begin position="15"/>
        <end position="31"/>
    </location>
</feature>
<feature type="non-terminal residue" evidence="2">
    <location>
        <position position="1"/>
    </location>
</feature>
<feature type="non-terminal residue" evidence="2">
    <location>
        <position position="135"/>
    </location>
</feature>
<evidence type="ECO:0000313" key="2">
    <source>
        <dbReference type="EMBL" id="CAA9414277.1"/>
    </source>
</evidence>
<protein>
    <submittedName>
        <fullName evidence="2">Uncharacterized protein</fullName>
    </submittedName>
</protein>
<evidence type="ECO:0000256" key="1">
    <source>
        <dbReference type="SAM" id="MobiDB-lite"/>
    </source>
</evidence>